<reference evidence="1 2" key="1">
    <citation type="submission" date="2015-09" db="EMBL/GenBank/DDBJ databases">
        <title>Draft genome of the parasitic nematode Teladorsagia circumcincta isolate WARC Sus (inbred).</title>
        <authorList>
            <person name="Mitreva M."/>
        </authorList>
    </citation>
    <scope>NUCLEOTIDE SEQUENCE [LARGE SCALE GENOMIC DNA]</scope>
    <source>
        <strain evidence="1 2">S</strain>
    </source>
</reference>
<sequence>MSAKGIVAKKIVAIDITEGKIDAARQFGATDWVNPKTVPDEISLPRPNQLNDMMGISRKINISFPDFIDEGLMTAIQQYKPPLPAKLLSVSFFSPDDRPALPDSTNATVFANGTLFIESFEKSDIGTYSSPDLMPKMYANGKWNDYFCDRKKRFVCKK</sequence>
<organism evidence="1 2">
    <name type="scientific">Teladorsagia circumcincta</name>
    <name type="common">Brown stomach worm</name>
    <name type="synonym">Ostertagia circumcincta</name>
    <dbReference type="NCBI Taxonomy" id="45464"/>
    <lineage>
        <taxon>Eukaryota</taxon>
        <taxon>Metazoa</taxon>
        <taxon>Ecdysozoa</taxon>
        <taxon>Nematoda</taxon>
        <taxon>Chromadorea</taxon>
        <taxon>Rhabditida</taxon>
        <taxon>Rhabditina</taxon>
        <taxon>Rhabditomorpha</taxon>
        <taxon>Strongyloidea</taxon>
        <taxon>Trichostrongylidae</taxon>
        <taxon>Teladorsagia</taxon>
    </lineage>
</organism>
<dbReference type="Gene3D" id="3.40.50.720">
    <property type="entry name" value="NAD(P)-binding Rossmann-like Domain"/>
    <property type="match status" value="1"/>
</dbReference>
<proteinExistence type="predicted"/>
<evidence type="ECO:0000313" key="1">
    <source>
        <dbReference type="EMBL" id="PIO72308.1"/>
    </source>
</evidence>
<evidence type="ECO:0000313" key="2">
    <source>
        <dbReference type="Proteomes" id="UP000230423"/>
    </source>
</evidence>
<name>A0A2G9UPY1_TELCI</name>
<gene>
    <name evidence="1" type="ORF">TELCIR_05767</name>
</gene>
<dbReference type="AlphaFoldDB" id="A0A2G9UPY1"/>
<dbReference type="EMBL" id="KZ345711">
    <property type="protein sequence ID" value="PIO72308.1"/>
    <property type="molecule type" value="Genomic_DNA"/>
</dbReference>
<dbReference type="InterPro" id="IPR036291">
    <property type="entry name" value="NAD(P)-bd_dom_sf"/>
</dbReference>
<dbReference type="InterPro" id="IPR016187">
    <property type="entry name" value="CTDL_fold"/>
</dbReference>
<dbReference type="SUPFAM" id="SSF51735">
    <property type="entry name" value="NAD(P)-binding Rossmann-fold domains"/>
    <property type="match status" value="1"/>
</dbReference>
<protein>
    <recommendedName>
        <fullName evidence="3">Alcohol dehydrogenase-like C-terminal domain-containing protein</fullName>
    </recommendedName>
</protein>
<dbReference type="SUPFAM" id="SSF56436">
    <property type="entry name" value="C-type lectin-like"/>
    <property type="match status" value="1"/>
</dbReference>
<accession>A0A2G9UPY1</accession>
<evidence type="ECO:0008006" key="3">
    <source>
        <dbReference type="Google" id="ProtNLM"/>
    </source>
</evidence>
<keyword evidence="2" id="KW-1185">Reference proteome</keyword>
<dbReference type="Proteomes" id="UP000230423">
    <property type="component" value="Unassembled WGS sequence"/>
</dbReference>
<dbReference type="OrthoDB" id="5824604at2759"/>